<gene>
    <name evidence="3" type="ORF">F4553_005226</name>
</gene>
<dbReference type="AlphaFoldDB" id="A0A841BS22"/>
<dbReference type="Pfam" id="PF12840">
    <property type="entry name" value="HTH_20"/>
    <property type="match status" value="1"/>
</dbReference>
<feature type="domain" description="HTH arsR-type" evidence="2">
    <location>
        <begin position="12"/>
        <end position="98"/>
    </location>
</feature>
<sequence length="235" mass="25778">MERSVRQVTEIDDLKALSHPLRVRLLGALREHGPATATELARRFETETGSTSYHLRKLAQFGFVEEVGATGTHPRERRWQAVHQLTSWSNTAFSATSEGREAISAMRRRQVEVLIRDVEHFEAAIGTLGPEWVDAAGIGDLVVSLAPATLNELWDEFYRHLDELVARDATNPLAGPTSVIVAGFPRLPAEPAEPAEPADSRLPGKPADSRLPGKPADDRLPGESPEPSDDTQEQP</sequence>
<organism evidence="3 4">
    <name type="scientific">Allocatelliglobosispora scoriae</name>
    <dbReference type="NCBI Taxonomy" id="643052"/>
    <lineage>
        <taxon>Bacteria</taxon>
        <taxon>Bacillati</taxon>
        <taxon>Actinomycetota</taxon>
        <taxon>Actinomycetes</taxon>
        <taxon>Micromonosporales</taxon>
        <taxon>Micromonosporaceae</taxon>
        <taxon>Allocatelliglobosispora</taxon>
    </lineage>
</organism>
<feature type="region of interest" description="Disordered" evidence="1">
    <location>
        <begin position="188"/>
        <end position="235"/>
    </location>
</feature>
<dbReference type="GO" id="GO:0003700">
    <property type="term" value="F:DNA-binding transcription factor activity"/>
    <property type="evidence" value="ECO:0007669"/>
    <property type="project" value="InterPro"/>
</dbReference>
<keyword evidence="4" id="KW-1185">Reference proteome</keyword>
<dbReference type="SMART" id="SM00418">
    <property type="entry name" value="HTH_ARSR"/>
    <property type="match status" value="1"/>
</dbReference>
<proteinExistence type="predicted"/>
<evidence type="ECO:0000259" key="2">
    <source>
        <dbReference type="SMART" id="SM00418"/>
    </source>
</evidence>
<dbReference type="InterPro" id="IPR001845">
    <property type="entry name" value="HTH_ArsR_DNA-bd_dom"/>
</dbReference>
<name>A0A841BS22_9ACTN</name>
<accession>A0A841BS22</accession>
<dbReference type="Proteomes" id="UP000587527">
    <property type="component" value="Unassembled WGS sequence"/>
</dbReference>
<reference evidence="3 4" key="1">
    <citation type="submission" date="2020-08" db="EMBL/GenBank/DDBJ databases">
        <title>Sequencing the genomes of 1000 actinobacteria strains.</title>
        <authorList>
            <person name="Klenk H.-P."/>
        </authorList>
    </citation>
    <scope>NUCLEOTIDE SEQUENCE [LARGE SCALE GENOMIC DNA]</scope>
    <source>
        <strain evidence="3 4">DSM 45362</strain>
    </source>
</reference>
<dbReference type="InterPro" id="IPR036390">
    <property type="entry name" value="WH_DNA-bd_sf"/>
</dbReference>
<dbReference type="CDD" id="cd00090">
    <property type="entry name" value="HTH_ARSR"/>
    <property type="match status" value="1"/>
</dbReference>
<dbReference type="GO" id="GO:0003677">
    <property type="term" value="F:DNA binding"/>
    <property type="evidence" value="ECO:0007669"/>
    <property type="project" value="UniProtKB-KW"/>
</dbReference>
<dbReference type="InterPro" id="IPR011991">
    <property type="entry name" value="ArsR-like_HTH"/>
</dbReference>
<keyword evidence="3" id="KW-0238">DNA-binding</keyword>
<comment type="caution">
    <text evidence="3">The sequence shown here is derived from an EMBL/GenBank/DDBJ whole genome shotgun (WGS) entry which is preliminary data.</text>
</comment>
<evidence type="ECO:0000313" key="4">
    <source>
        <dbReference type="Proteomes" id="UP000587527"/>
    </source>
</evidence>
<feature type="compositionally biased region" description="Acidic residues" evidence="1">
    <location>
        <begin position="226"/>
        <end position="235"/>
    </location>
</feature>
<dbReference type="EMBL" id="JACHMN010000002">
    <property type="protein sequence ID" value="MBB5871847.1"/>
    <property type="molecule type" value="Genomic_DNA"/>
</dbReference>
<dbReference type="InterPro" id="IPR036388">
    <property type="entry name" value="WH-like_DNA-bd_sf"/>
</dbReference>
<dbReference type="RefSeq" id="WP_184840173.1">
    <property type="nucleotide sequence ID" value="NZ_JACHMN010000002.1"/>
</dbReference>
<evidence type="ECO:0000313" key="3">
    <source>
        <dbReference type="EMBL" id="MBB5871847.1"/>
    </source>
</evidence>
<evidence type="ECO:0000256" key="1">
    <source>
        <dbReference type="SAM" id="MobiDB-lite"/>
    </source>
</evidence>
<protein>
    <submittedName>
        <fullName evidence="3">DNA-binding transcriptional ArsR family regulator</fullName>
    </submittedName>
</protein>
<dbReference type="SUPFAM" id="SSF46785">
    <property type="entry name" value="Winged helix' DNA-binding domain"/>
    <property type="match status" value="1"/>
</dbReference>
<dbReference type="Gene3D" id="1.10.10.10">
    <property type="entry name" value="Winged helix-like DNA-binding domain superfamily/Winged helix DNA-binding domain"/>
    <property type="match status" value="1"/>
</dbReference>